<organism evidence="1 2">
    <name type="scientific">Rhizobium pisi</name>
    <dbReference type="NCBI Taxonomy" id="574561"/>
    <lineage>
        <taxon>Bacteria</taxon>
        <taxon>Pseudomonadati</taxon>
        <taxon>Pseudomonadota</taxon>
        <taxon>Alphaproteobacteria</taxon>
        <taxon>Hyphomicrobiales</taxon>
        <taxon>Rhizobiaceae</taxon>
        <taxon>Rhizobium/Agrobacterium group</taxon>
        <taxon>Rhizobium</taxon>
    </lineage>
</organism>
<dbReference type="AlphaFoldDB" id="A0A7W5FYF5"/>
<gene>
    <name evidence="1" type="ORF">FHS26_001591</name>
</gene>
<name>A0A7W5FYF5_9HYPH</name>
<dbReference type="Proteomes" id="UP000518315">
    <property type="component" value="Unassembled WGS sequence"/>
</dbReference>
<protein>
    <submittedName>
        <fullName evidence="1">Uncharacterized protein</fullName>
    </submittedName>
</protein>
<reference evidence="1 2" key="1">
    <citation type="submission" date="2020-08" db="EMBL/GenBank/DDBJ databases">
        <title>Genomic Encyclopedia of Type Strains, Phase III (KMG-III): the genomes of soil and plant-associated and newly described type strains.</title>
        <authorList>
            <person name="Whitman W."/>
        </authorList>
    </citation>
    <scope>NUCLEOTIDE SEQUENCE [LARGE SCALE GENOMIC DNA]</scope>
    <source>
        <strain evidence="1 2">CECT 4113</strain>
    </source>
</reference>
<sequence length="178" mass="19733">MPYCDQCGGEIIIRRMGGRAIPIHLNGSCSTSPSSARPGYKNYSSDSYCRLTNCPRCGDRVLFIRHNGGSVWIDPPPGPPWPRHEKCFPRESGAGPSIVADTYLNGTSASGKAIAVVTRAEVHLKETHTILHLQYDDGSGVTVWVRGVAELQGELVICDHERHELRFWKSRSQVYEII</sequence>
<keyword evidence="2" id="KW-1185">Reference proteome</keyword>
<proteinExistence type="predicted"/>
<evidence type="ECO:0000313" key="1">
    <source>
        <dbReference type="EMBL" id="MBB3133878.1"/>
    </source>
</evidence>
<dbReference type="EMBL" id="JACHXH010000004">
    <property type="protein sequence ID" value="MBB3133878.1"/>
    <property type="molecule type" value="Genomic_DNA"/>
</dbReference>
<evidence type="ECO:0000313" key="2">
    <source>
        <dbReference type="Proteomes" id="UP000518315"/>
    </source>
</evidence>
<accession>A0A7W5FYF5</accession>
<comment type="caution">
    <text evidence="1">The sequence shown here is derived from an EMBL/GenBank/DDBJ whole genome shotgun (WGS) entry which is preliminary data.</text>
</comment>